<dbReference type="InterPro" id="IPR012877">
    <property type="entry name" value="Dhs-27"/>
</dbReference>
<dbReference type="PANTHER" id="PTHR23020">
    <property type="entry name" value="UNCHARACTERIZED NUCLEAR HORMONE RECEPTOR-RELATED"/>
    <property type="match status" value="1"/>
</dbReference>
<protein>
    <submittedName>
        <fullName evidence="2">Cullin domain-containing protein</fullName>
    </submittedName>
</protein>
<name>A0A1I7X6Y8_HETBA</name>
<dbReference type="WBParaSite" id="Hba_13244">
    <property type="protein sequence ID" value="Hba_13244"/>
    <property type="gene ID" value="Hba_13244"/>
</dbReference>
<dbReference type="Proteomes" id="UP000095283">
    <property type="component" value="Unplaced"/>
</dbReference>
<proteinExistence type="predicted"/>
<keyword evidence="1" id="KW-1185">Reference proteome</keyword>
<evidence type="ECO:0000313" key="1">
    <source>
        <dbReference type="Proteomes" id="UP000095283"/>
    </source>
</evidence>
<evidence type="ECO:0000313" key="2">
    <source>
        <dbReference type="WBParaSite" id="Hba_13244"/>
    </source>
</evidence>
<accession>A0A1I7X6Y8</accession>
<dbReference type="Pfam" id="PF07914">
    <property type="entry name" value="DUF1679"/>
    <property type="match status" value="1"/>
</dbReference>
<reference evidence="2" key="1">
    <citation type="submission" date="2016-11" db="UniProtKB">
        <authorList>
            <consortium name="WormBaseParasite"/>
        </authorList>
    </citation>
    <scope>IDENTIFICATION</scope>
</reference>
<dbReference type="PANTHER" id="PTHR23020:SF8">
    <property type="entry name" value="CHK KINASE-LIKE DOMAIN-CONTAINING PROTEIN"/>
    <property type="match status" value="1"/>
</dbReference>
<organism evidence="1 2">
    <name type="scientific">Heterorhabditis bacteriophora</name>
    <name type="common">Entomopathogenic nematode worm</name>
    <dbReference type="NCBI Taxonomy" id="37862"/>
    <lineage>
        <taxon>Eukaryota</taxon>
        <taxon>Metazoa</taxon>
        <taxon>Ecdysozoa</taxon>
        <taxon>Nematoda</taxon>
        <taxon>Chromadorea</taxon>
        <taxon>Rhabditida</taxon>
        <taxon>Rhabditina</taxon>
        <taxon>Rhabditomorpha</taxon>
        <taxon>Strongyloidea</taxon>
        <taxon>Heterorhabditidae</taxon>
        <taxon>Heterorhabditis</taxon>
    </lineage>
</organism>
<dbReference type="InterPro" id="IPR052961">
    <property type="entry name" value="Oxido-Kinase-like_Enzymes"/>
</dbReference>
<dbReference type="AlphaFoldDB" id="A0A1I7X6Y8"/>
<sequence length="98" mass="11157">MFYSQTAHFGCPSTDIVRLLNACLSGKDRRNHWKSLLETYYGYLKEEIGEGTMPFSFEQVTLGLFMLMDECYNQYHTTSKLFLFSGAGISNGENGIYA</sequence>